<evidence type="ECO:0000256" key="3">
    <source>
        <dbReference type="ARBA" id="ARBA00006171"/>
    </source>
</evidence>
<dbReference type="EMBL" id="CP000473">
    <property type="protein sequence ID" value="ABJ87986.1"/>
    <property type="molecule type" value="Genomic_DNA"/>
</dbReference>
<comment type="catalytic activity">
    <reaction evidence="1">
        <text>2-phosphoglycolate + H2O = glycolate + phosphate</text>
        <dbReference type="Rhea" id="RHEA:14369"/>
        <dbReference type="ChEBI" id="CHEBI:15377"/>
        <dbReference type="ChEBI" id="CHEBI:29805"/>
        <dbReference type="ChEBI" id="CHEBI:43474"/>
        <dbReference type="ChEBI" id="CHEBI:58033"/>
        <dbReference type="EC" id="3.1.3.18"/>
    </reaction>
</comment>
<dbReference type="InterPro" id="IPR023198">
    <property type="entry name" value="PGP-like_dom2"/>
</dbReference>
<protein>
    <recommendedName>
        <fullName evidence="4">phosphoglycolate phosphatase</fullName>
        <ecNumber evidence="4">3.1.3.18</ecNumber>
    </recommendedName>
</protein>
<dbReference type="HOGENOM" id="CLU_045011_19_1_0"/>
<dbReference type="InterPro" id="IPR041492">
    <property type="entry name" value="HAD_2"/>
</dbReference>
<sequence length="215" mass="23413">MIPAFPVYLFDIDGTLLDSAQDICGAVQQVLDTHPSPSVSYEFLKSYIGRHLNDLFLDIWPEATPERLAELLAEYRSYYPARGHKLTSIYPGVVEGLSVLGGRKGTATTKGTPTTRAILEQFGLIQFFDHVQGTDGFPCKPAPDVIFTALQALGAQPQDCLFVGDSPADMEAGRRAGVKTCAVTYGYGKREDLAIFTPDYWVDDLRSLSALAATA</sequence>
<accession>Q01QT4</accession>
<dbReference type="EC" id="3.1.3.18" evidence="4"/>
<comment type="pathway">
    <text evidence="2">Organic acid metabolism; glycolate biosynthesis; glycolate from 2-phosphoglycolate: step 1/1.</text>
</comment>
<dbReference type="GO" id="GO:0005829">
    <property type="term" value="C:cytosol"/>
    <property type="evidence" value="ECO:0007669"/>
    <property type="project" value="TreeGrafter"/>
</dbReference>
<dbReference type="InterPro" id="IPR006439">
    <property type="entry name" value="HAD-SF_hydro_IA"/>
</dbReference>
<dbReference type="STRING" id="234267.Acid_7073"/>
<keyword evidence="5" id="KW-0378">Hydrolase</keyword>
<evidence type="ECO:0000313" key="5">
    <source>
        <dbReference type="EMBL" id="ABJ87986.1"/>
    </source>
</evidence>
<dbReference type="PANTHER" id="PTHR43434">
    <property type="entry name" value="PHOSPHOGLYCOLATE PHOSPHATASE"/>
    <property type="match status" value="1"/>
</dbReference>
<dbReference type="GO" id="GO:0008967">
    <property type="term" value="F:phosphoglycolate phosphatase activity"/>
    <property type="evidence" value="ECO:0007669"/>
    <property type="project" value="UniProtKB-EC"/>
</dbReference>
<comment type="similarity">
    <text evidence="3">Belongs to the HAD-like hydrolase superfamily. CbbY/CbbZ/Gph/YieH family.</text>
</comment>
<evidence type="ECO:0000256" key="1">
    <source>
        <dbReference type="ARBA" id="ARBA00000830"/>
    </source>
</evidence>
<evidence type="ECO:0000256" key="2">
    <source>
        <dbReference type="ARBA" id="ARBA00004818"/>
    </source>
</evidence>
<dbReference type="NCBIfam" id="TIGR01509">
    <property type="entry name" value="HAD-SF-IA-v3"/>
    <property type="match status" value="1"/>
</dbReference>
<dbReference type="KEGG" id="sus:Acid_7073"/>
<evidence type="ECO:0000256" key="4">
    <source>
        <dbReference type="ARBA" id="ARBA00013078"/>
    </source>
</evidence>
<organism evidence="5">
    <name type="scientific">Solibacter usitatus (strain Ellin6076)</name>
    <dbReference type="NCBI Taxonomy" id="234267"/>
    <lineage>
        <taxon>Bacteria</taxon>
        <taxon>Pseudomonadati</taxon>
        <taxon>Acidobacteriota</taxon>
        <taxon>Terriglobia</taxon>
        <taxon>Bryobacterales</taxon>
        <taxon>Solibacteraceae</taxon>
        <taxon>Candidatus Solibacter</taxon>
    </lineage>
</organism>
<gene>
    <name evidence="5" type="ordered locus">Acid_7073</name>
</gene>
<dbReference type="Gene3D" id="1.10.150.240">
    <property type="entry name" value="Putative phosphatase, domain 2"/>
    <property type="match status" value="1"/>
</dbReference>
<dbReference type="InParanoid" id="Q01QT4"/>
<dbReference type="InterPro" id="IPR036412">
    <property type="entry name" value="HAD-like_sf"/>
</dbReference>
<dbReference type="SFLD" id="SFLDS00003">
    <property type="entry name" value="Haloacid_Dehalogenase"/>
    <property type="match status" value="1"/>
</dbReference>
<name>Q01QT4_SOLUE</name>
<dbReference type="Gene3D" id="3.40.50.1000">
    <property type="entry name" value="HAD superfamily/HAD-like"/>
    <property type="match status" value="1"/>
</dbReference>
<dbReference type="Pfam" id="PF13419">
    <property type="entry name" value="HAD_2"/>
    <property type="match status" value="1"/>
</dbReference>
<dbReference type="InterPro" id="IPR050155">
    <property type="entry name" value="HAD-like_hydrolase_sf"/>
</dbReference>
<proteinExistence type="inferred from homology"/>
<dbReference type="OrthoDB" id="9792518at2"/>
<dbReference type="InterPro" id="IPR023214">
    <property type="entry name" value="HAD_sf"/>
</dbReference>
<dbReference type="NCBIfam" id="TIGR01549">
    <property type="entry name" value="HAD-SF-IA-v1"/>
    <property type="match status" value="1"/>
</dbReference>
<dbReference type="GO" id="GO:0006281">
    <property type="term" value="P:DNA repair"/>
    <property type="evidence" value="ECO:0007669"/>
    <property type="project" value="TreeGrafter"/>
</dbReference>
<dbReference type="SUPFAM" id="SSF56784">
    <property type="entry name" value="HAD-like"/>
    <property type="match status" value="1"/>
</dbReference>
<dbReference type="eggNOG" id="COG0546">
    <property type="taxonomic scope" value="Bacteria"/>
</dbReference>
<dbReference type="SFLD" id="SFLDG01129">
    <property type="entry name" value="C1.5:_HAD__Beta-PGM__Phosphata"/>
    <property type="match status" value="1"/>
</dbReference>
<dbReference type="PANTHER" id="PTHR43434:SF1">
    <property type="entry name" value="PHOSPHOGLYCOLATE PHOSPHATASE"/>
    <property type="match status" value="1"/>
</dbReference>
<reference evidence="5" key="1">
    <citation type="submission" date="2006-10" db="EMBL/GenBank/DDBJ databases">
        <title>Complete sequence of Solibacter usitatus Ellin6076.</title>
        <authorList>
            <consortium name="US DOE Joint Genome Institute"/>
            <person name="Copeland A."/>
            <person name="Lucas S."/>
            <person name="Lapidus A."/>
            <person name="Barry K."/>
            <person name="Detter J.C."/>
            <person name="Glavina del Rio T."/>
            <person name="Hammon N."/>
            <person name="Israni S."/>
            <person name="Dalin E."/>
            <person name="Tice H."/>
            <person name="Pitluck S."/>
            <person name="Thompson L.S."/>
            <person name="Brettin T."/>
            <person name="Bruce D."/>
            <person name="Han C."/>
            <person name="Tapia R."/>
            <person name="Gilna P."/>
            <person name="Schmutz J."/>
            <person name="Larimer F."/>
            <person name="Land M."/>
            <person name="Hauser L."/>
            <person name="Kyrpides N."/>
            <person name="Mikhailova N."/>
            <person name="Janssen P.H."/>
            <person name="Kuske C.R."/>
            <person name="Richardson P."/>
        </authorList>
    </citation>
    <scope>NUCLEOTIDE SEQUENCE</scope>
    <source>
        <strain evidence="5">Ellin6076</strain>
    </source>
</reference>
<dbReference type="AlphaFoldDB" id="Q01QT4"/>